<feature type="compositionally biased region" description="Basic and acidic residues" evidence="1">
    <location>
        <begin position="82"/>
        <end position="93"/>
    </location>
</feature>
<proteinExistence type="predicted"/>
<evidence type="ECO:0000313" key="2">
    <source>
        <dbReference type="EMBL" id="KAA8574713.1"/>
    </source>
</evidence>
<feature type="compositionally biased region" description="Basic and acidic residues" evidence="1">
    <location>
        <begin position="41"/>
        <end position="50"/>
    </location>
</feature>
<dbReference type="Proteomes" id="UP000322873">
    <property type="component" value="Unassembled WGS sequence"/>
</dbReference>
<keyword evidence="3" id="KW-1185">Reference proteome</keyword>
<sequence>MRLDFPSSAVNKAVKAAPEIAGPTRPPHGRDGDGEPVQGAKDTKTHCGIREEDDAAGEGEDDGERLDNQDSEDGKLLMGGGGDERGVGSHEADDREGDGASFKAVEDAEFAGRGREDEELDEAAYDAVEGEDCADSSGMEPETAGEFKGKLRVGGVVDLSGMVHEYWEYLVI</sequence>
<feature type="compositionally biased region" description="Acidic residues" evidence="1">
    <location>
        <begin position="51"/>
        <end position="64"/>
    </location>
</feature>
<accession>A0A5M9K1Q9</accession>
<feature type="compositionally biased region" description="Basic and acidic residues" evidence="1">
    <location>
        <begin position="104"/>
        <end position="116"/>
    </location>
</feature>
<reference evidence="2 3" key="1">
    <citation type="submission" date="2019-06" db="EMBL/GenBank/DDBJ databases">
        <title>Genome Sequence of the Brown Rot Fungal Pathogen Monilinia fructicola.</title>
        <authorList>
            <person name="De Miccolis Angelini R.M."/>
            <person name="Landi L."/>
            <person name="Abate D."/>
            <person name="Pollastro S."/>
            <person name="Romanazzi G."/>
            <person name="Faretra F."/>
        </authorList>
    </citation>
    <scope>NUCLEOTIDE SEQUENCE [LARGE SCALE GENOMIC DNA]</scope>
    <source>
        <strain evidence="2 3">Mfrc123</strain>
    </source>
</reference>
<protein>
    <submittedName>
        <fullName evidence="2">Uncharacterized protein</fullName>
    </submittedName>
</protein>
<feature type="region of interest" description="Disordered" evidence="1">
    <location>
        <begin position="1"/>
        <end position="122"/>
    </location>
</feature>
<gene>
    <name evidence="2" type="ORF">EYC84_003963</name>
</gene>
<evidence type="ECO:0000256" key="1">
    <source>
        <dbReference type="SAM" id="MobiDB-lite"/>
    </source>
</evidence>
<dbReference type="EMBL" id="VICG01000002">
    <property type="protein sequence ID" value="KAA8574713.1"/>
    <property type="molecule type" value="Genomic_DNA"/>
</dbReference>
<comment type="caution">
    <text evidence="2">The sequence shown here is derived from an EMBL/GenBank/DDBJ whole genome shotgun (WGS) entry which is preliminary data.</text>
</comment>
<evidence type="ECO:0000313" key="3">
    <source>
        <dbReference type="Proteomes" id="UP000322873"/>
    </source>
</evidence>
<organism evidence="2 3">
    <name type="scientific">Monilinia fructicola</name>
    <name type="common">Brown rot fungus</name>
    <name type="synonym">Ciboria fructicola</name>
    <dbReference type="NCBI Taxonomy" id="38448"/>
    <lineage>
        <taxon>Eukaryota</taxon>
        <taxon>Fungi</taxon>
        <taxon>Dikarya</taxon>
        <taxon>Ascomycota</taxon>
        <taxon>Pezizomycotina</taxon>
        <taxon>Leotiomycetes</taxon>
        <taxon>Helotiales</taxon>
        <taxon>Sclerotiniaceae</taxon>
        <taxon>Monilinia</taxon>
    </lineage>
</organism>
<name>A0A5M9K1Q9_MONFR</name>
<feature type="compositionally biased region" description="Basic and acidic residues" evidence="1">
    <location>
        <begin position="65"/>
        <end position="75"/>
    </location>
</feature>
<dbReference type="AlphaFoldDB" id="A0A5M9K1Q9"/>